<name>A0AA40FAI6_9PEZI</name>
<organism evidence="1 2">
    <name type="scientific">Schizothecium vesticola</name>
    <dbReference type="NCBI Taxonomy" id="314040"/>
    <lineage>
        <taxon>Eukaryota</taxon>
        <taxon>Fungi</taxon>
        <taxon>Dikarya</taxon>
        <taxon>Ascomycota</taxon>
        <taxon>Pezizomycotina</taxon>
        <taxon>Sordariomycetes</taxon>
        <taxon>Sordariomycetidae</taxon>
        <taxon>Sordariales</taxon>
        <taxon>Schizotheciaceae</taxon>
        <taxon>Schizothecium</taxon>
    </lineage>
</organism>
<dbReference type="AlphaFoldDB" id="A0AA40FAI6"/>
<sequence>MFDAPSTHPSNTGMSLTSFPSELLAEITEHALQPNFYFMTLLSVNDDQCQAHCTILHTHIFSTAHAHWQIHSNQQPPPIALTCRALYAEWVRLKRKDGVGHRFACGHWARVNPPRDIFVLRIDPVDQRRIQKMGYACFWKTLRVGFYSPYHDDRSRIRHVALEPLYFPGGGSNFEIRHLLAFDVFPALETVHILIRDVPATRATPPLKVQNLELSPFPDTLDAVVPGGGHKRAADLEIDARKPRIPCSAWWGKGREHPAVSVQVHLMKSASVMRDHVTMPPRMR</sequence>
<keyword evidence="2" id="KW-1185">Reference proteome</keyword>
<proteinExistence type="predicted"/>
<evidence type="ECO:0000313" key="1">
    <source>
        <dbReference type="EMBL" id="KAK0754233.1"/>
    </source>
</evidence>
<comment type="caution">
    <text evidence="1">The sequence shown here is derived from an EMBL/GenBank/DDBJ whole genome shotgun (WGS) entry which is preliminary data.</text>
</comment>
<gene>
    <name evidence="1" type="ORF">B0T18DRAFT_386137</name>
</gene>
<evidence type="ECO:0000313" key="2">
    <source>
        <dbReference type="Proteomes" id="UP001172155"/>
    </source>
</evidence>
<reference evidence="1" key="1">
    <citation type="submission" date="2023-06" db="EMBL/GenBank/DDBJ databases">
        <title>Genome-scale phylogeny and comparative genomics of the fungal order Sordariales.</title>
        <authorList>
            <consortium name="Lawrence Berkeley National Laboratory"/>
            <person name="Hensen N."/>
            <person name="Bonometti L."/>
            <person name="Westerberg I."/>
            <person name="Brannstrom I.O."/>
            <person name="Guillou S."/>
            <person name="Cros-Aarteil S."/>
            <person name="Calhoun S."/>
            <person name="Haridas S."/>
            <person name="Kuo A."/>
            <person name="Mondo S."/>
            <person name="Pangilinan J."/>
            <person name="Riley R."/>
            <person name="LaButti K."/>
            <person name="Andreopoulos B."/>
            <person name="Lipzen A."/>
            <person name="Chen C."/>
            <person name="Yanf M."/>
            <person name="Daum C."/>
            <person name="Ng V."/>
            <person name="Clum A."/>
            <person name="Steindorff A."/>
            <person name="Ohm R."/>
            <person name="Martin F."/>
            <person name="Silar P."/>
            <person name="Natvig D."/>
            <person name="Lalanne C."/>
            <person name="Gautier V."/>
            <person name="Ament-velasquez S.L."/>
            <person name="Kruys A."/>
            <person name="Hutchinson M.I."/>
            <person name="Powell A.J."/>
            <person name="Barry K."/>
            <person name="Miller A.N."/>
            <person name="Grigoriev I.V."/>
            <person name="Debuchy R."/>
            <person name="Gladieux P."/>
            <person name="Thoren M.H."/>
            <person name="Johannesson H."/>
        </authorList>
    </citation>
    <scope>NUCLEOTIDE SEQUENCE</scope>
    <source>
        <strain evidence="1">SMH3187-1</strain>
    </source>
</reference>
<dbReference type="EMBL" id="JAUKUD010000001">
    <property type="protein sequence ID" value="KAK0754233.1"/>
    <property type="molecule type" value="Genomic_DNA"/>
</dbReference>
<protein>
    <recommendedName>
        <fullName evidence="3">F-box domain-containing protein</fullName>
    </recommendedName>
</protein>
<accession>A0AA40FAI6</accession>
<evidence type="ECO:0008006" key="3">
    <source>
        <dbReference type="Google" id="ProtNLM"/>
    </source>
</evidence>
<dbReference type="Proteomes" id="UP001172155">
    <property type="component" value="Unassembled WGS sequence"/>
</dbReference>